<sequence>MSSACLTSCLTPFAIFYQTATSRIFDSPASFSVACQLQISRVFISPNPRNLYVVRSIANHKTYRLGVKEVIWDDAILIPLKRDGRQVDDYSDESEEEECEEKNNEVRKCFAWYTRGCKRNIKAAKDRMVGQMSQPDTVSKQHQLDNVMSYRDSFEYYKVLGSQQRYIIASKTDEDIFRHALQQFPKLKRVIVTPAAHGYLFEPLYKTPMIRSFPYGFIYPVPRGWPNSWPRRHWALVMPWIGDEAIDEDKTQWHGFRIGTKVLAKENHKITELVFDYYQRNTGISHFALNRGTEEYTNFCDMVKRPGLQKLQLSLLVGLYIGEEYEIYDQWYLRDALFEATDMRHFSFHTDFGTNRCSWIVDMHQYI</sequence>
<dbReference type="OrthoDB" id="5422579at2759"/>
<organism evidence="1">
    <name type="scientific">Fusarium oxysporum f. sp. melonis 26406</name>
    <dbReference type="NCBI Taxonomy" id="1089452"/>
    <lineage>
        <taxon>Eukaryota</taxon>
        <taxon>Fungi</taxon>
        <taxon>Dikarya</taxon>
        <taxon>Ascomycota</taxon>
        <taxon>Pezizomycotina</taxon>
        <taxon>Sordariomycetes</taxon>
        <taxon>Hypocreomycetidae</taxon>
        <taxon>Hypocreales</taxon>
        <taxon>Nectriaceae</taxon>
        <taxon>Fusarium</taxon>
        <taxon>Fusarium oxysporum species complex</taxon>
    </lineage>
</organism>
<reference evidence="1" key="2">
    <citation type="submission" date="2012-05" db="EMBL/GenBank/DDBJ databases">
        <title>Annotation of the Genome Sequence of Fusarium oxysporum f. sp. melonis 26406.</title>
        <authorList>
            <consortium name="The Broad Institute Genomics Platform"/>
            <person name="Ma L.-J."/>
            <person name="Corby-Kistler H."/>
            <person name="Broz K."/>
            <person name="Gale L.R."/>
            <person name="Jonkers W."/>
            <person name="O'Donnell K."/>
            <person name="Ploetz R."/>
            <person name="Steinberg C."/>
            <person name="Schwartz D.C."/>
            <person name="VanEtten H."/>
            <person name="Zhou S."/>
            <person name="Young S.K."/>
            <person name="Zeng Q."/>
            <person name="Gargeya S."/>
            <person name="Fitzgerald M."/>
            <person name="Abouelleil A."/>
            <person name="Alvarado L."/>
            <person name="Chapman S.B."/>
            <person name="Gainer-Dewar J."/>
            <person name="Goldberg J."/>
            <person name="Griggs A."/>
            <person name="Gujja S."/>
            <person name="Hansen M."/>
            <person name="Howarth C."/>
            <person name="Imamovic A."/>
            <person name="Ireland A."/>
            <person name="Larimer J."/>
            <person name="McCowan C."/>
            <person name="Murphy C."/>
            <person name="Pearson M."/>
            <person name="Poon T.W."/>
            <person name="Priest M."/>
            <person name="Roberts A."/>
            <person name="Saif S."/>
            <person name="Shea T."/>
            <person name="Sykes S."/>
            <person name="Wortman J."/>
            <person name="Nusbaum C."/>
            <person name="Birren B."/>
        </authorList>
    </citation>
    <scope>NUCLEOTIDE SEQUENCE</scope>
    <source>
        <strain evidence="1">26406</strain>
    </source>
</reference>
<proteinExistence type="predicted"/>
<protein>
    <submittedName>
        <fullName evidence="1">Uncharacterized protein</fullName>
    </submittedName>
</protein>
<dbReference type="AlphaFoldDB" id="X0A5C4"/>
<reference evidence="1" key="1">
    <citation type="submission" date="2012-04" db="EMBL/GenBank/DDBJ databases">
        <title>The Genome Sequence of Fusarium oxysporum melonis.</title>
        <authorList>
            <consortium name="The Broad Institute Genome Sequencing Platform"/>
            <person name="Ma L.-J."/>
            <person name="Gale L.R."/>
            <person name="Schwartz D.C."/>
            <person name="Zhou S."/>
            <person name="Corby-Kistler H."/>
            <person name="Young S.K."/>
            <person name="Zeng Q."/>
            <person name="Gargeya S."/>
            <person name="Fitzgerald M."/>
            <person name="Haas B."/>
            <person name="Abouelleil A."/>
            <person name="Alvarado L."/>
            <person name="Arachchi H.M."/>
            <person name="Berlin A."/>
            <person name="Brown A."/>
            <person name="Chapman S.B."/>
            <person name="Chen Z."/>
            <person name="Dunbar C."/>
            <person name="Freedman E."/>
            <person name="Gearin G."/>
            <person name="Goldberg J."/>
            <person name="Griggs A."/>
            <person name="Gujja S."/>
            <person name="Heiman D."/>
            <person name="Howarth C."/>
            <person name="Larson L."/>
            <person name="Lui A."/>
            <person name="MacDonald P.J.P."/>
            <person name="Montmayeur A."/>
            <person name="Murphy C."/>
            <person name="Neiman D."/>
            <person name="Pearson M."/>
            <person name="Priest M."/>
            <person name="Roberts A."/>
            <person name="Saif S."/>
            <person name="Shea T."/>
            <person name="Shenoy N."/>
            <person name="Sisk P."/>
            <person name="Stolte C."/>
            <person name="Sykes S."/>
            <person name="Wortman J."/>
            <person name="Nusbaum C."/>
            <person name="Birren B."/>
        </authorList>
    </citation>
    <scope>NUCLEOTIDE SEQUENCE</scope>
    <source>
        <strain evidence="1">26406</strain>
    </source>
</reference>
<dbReference type="EMBL" id="JH659334">
    <property type="protein sequence ID" value="EXK36027.1"/>
    <property type="molecule type" value="Genomic_DNA"/>
</dbReference>
<dbReference type="Proteomes" id="UP000030703">
    <property type="component" value="Unassembled WGS sequence"/>
</dbReference>
<dbReference type="VEuPathDB" id="FungiDB:FOMG_09216"/>
<accession>X0A5C4</accession>
<gene>
    <name evidence="1" type="ORF">FOMG_09216</name>
</gene>
<evidence type="ECO:0000313" key="1">
    <source>
        <dbReference type="EMBL" id="EXK36027.1"/>
    </source>
</evidence>
<dbReference type="HOGENOM" id="CLU_021598_0_0_1"/>
<name>X0A5C4_FUSOX</name>